<dbReference type="InParanoid" id="K3WQ20"/>
<proteinExistence type="predicted"/>
<dbReference type="HOGENOM" id="CLU_042478_0_0_1"/>
<dbReference type="EMBL" id="GL376560">
    <property type="status" value="NOT_ANNOTATED_CDS"/>
    <property type="molecule type" value="Genomic_DNA"/>
</dbReference>
<dbReference type="InterPro" id="IPR011992">
    <property type="entry name" value="EF-hand-dom_pair"/>
</dbReference>
<name>K3WQ20_GLOUD</name>
<dbReference type="Proteomes" id="UP000019132">
    <property type="component" value="Unassembled WGS sequence"/>
</dbReference>
<dbReference type="SUPFAM" id="SSF47473">
    <property type="entry name" value="EF-hand"/>
    <property type="match status" value="1"/>
</dbReference>
<evidence type="ECO:0008006" key="3">
    <source>
        <dbReference type="Google" id="ProtNLM"/>
    </source>
</evidence>
<reference evidence="2" key="1">
    <citation type="journal article" date="2010" name="Genome Biol.">
        <title>Genome sequence of the necrotrophic plant pathogen Pythium ultimum reveals original pathogenicity mechanisms and effector repertoire.</title>
        <authorList>
            <person name="Levesque C.A."/>
            <person name="Brouwer H."/>
            <person name="Cano L."/>
            <person name="Hamilton J.P."/>
            <person name="Holt C."/>
            <person name="Huitema E."/>
            <person name="Raffaele S."/>
            <person name="Robideau G.P."/>
            <person name="Thines M."/>
            <person name="Win J."/>
            <person name="Zerillo M.M."/>
            <person name="Beakes G.W."/>
            <person name="Boore J.L."/>
            <person name="Busam D."/>
            <person name="Dumas B."/>
            <person name="Ferriera S."/>
            <person name="Fuerstenberg S.I."/>
            <person name="Gachon C.M."/>
            <person name="Gaulin E."/>
            <person name="Govers F."/>
            <person name="Grenville-Briggs L."/>
            <person name="Horner N."/>
            <person name="Hostetler J."/>
            <person name="Jiang R.H."/>
            <person name="Johnson J."/>
            <person name="Krajaejun T."/>
            <person name="Lin H."/>
            <person name="Meijer H.J."/>
            <person name="Moore B."/>
            <person name="Morris P."/>
            <person name="Phuntmart V."/>
            <person name="Puiu D."/>
            <person name="Shetty J."/>
            <person name="Stajich J.E."/>
            <person name="Tripathy S."/>
            <person name="Wawra S."/>
            <person name="van West P."/>
            <person name="Whitty B.R."/>
            <person name="Coutinho P.M."/>
            <person name="Henrissat B."/>
            <person name="Martin F."/>
            <person name="Thomas P.D."/>
            <person name="Tyler B.M."/>
            <person name="De Vries R.P."/>
            <person name="Kamoun S."/>
            <person name="Yandell M."/>
            <person name="Tisserat N."/>
            <person name="Buell C.R."/>
        </authorList>
    </citation>
    <scope>NUCLEOTIDE SEQUENCE</scope>
    <source>
        <strain evidence="2">DAOM:BR144</strain>
    </source>
</reference>
<sequence length="511" mass="57025">MQFTPQQLVGAGRYAPVTRIGNWNEDLMLEEARMKEFQLRKKQGSLLATHKLKHDFLHQSASRSFDARNELHFNHAVGLGHVESQALLACNVFEETPSIGSGEYVVTATTSTKAMARTTFRIVSPQAWKESQASGHGFQYDKTAGTAPVCYGEPLFIMCNEALLVDDKSVLLKPPLFLKTGLKTERSMSPISYNQRIWMSSEADSSALWICERADLAATEKLLAAGTPVRAGDPIAIVHKMTGQPLFVDAKSKQPADFGVELEMCAHGAKNAGKYHNIAAEAIGTRTADTEGRLHLTPNIWTFLFAKSAQEAVDERPLPDFASPAAVVYVIQRCLMTASLYAFRGFLVELMRAVTNGTGHLNREEAKWKIKSYKLPLRDEHLDLLFDSFDKRNAGHFPIDSLLSALRVPVSFDRKQQIEAAYDRLARQTENGKLTIADLMRYYDPSIDSRVGANVISAENAVSEYRNLWSQQIPSAEISRREFLEVYTDISMVIANDAHFQQMLAESWKSA</sequence>
<keyword evidence="2" id="KW-1185">Reference proteome</keyword>
<dbReference type="GO" id="GO:0031514">
    <property type="term" value="C:motile cilium"/>
    <property type="evidence" value="ECO:0007669"/>
    <property type="project" value="TreeGrafter"/>
</dbReference>
<dbReference type="InterPro" id="IPR055325">
    <property type="entry name" value="CF161"/>
</dbReference>
<reference evidence="1" key="3">
    <citation type="submission" date="2015-02" db="UniProtKB">
        <authorList>
            <consortium name="EnsemblProtists"/>
        </authorList>
    </citation>
    <scope>IDENTIFICATION</scope>
    <source>
        <strain evidence="1">DAOM BR144</strain>
    </source>
</reference>
<dbReference type="OMA" id="TYPKDEY"/>
<dbReference type="GO" id="GO:0060271">
    <property type="term" value="P:cilium assembly"/>
    <property type="evidence" value="ECO:0007669"/>
    <property type="project" value="TreeGrafter"/>
</dbReference>
<dbReference type="eggNOG" id="KOG0032">
    <property type="taxonomic scope" value="Eukaryota"/>
</dbReference>
<reference evidence="2" key="2">
    <citation type="submission" date="2010-04" db="EMBL/GenBank/DDBJ databases">
        <authorList>
            <person name="Buell R."/>
            <person name="Hamilton J."/>
            <person name="Hostetler J."/>
        </authorList>
    </citation>
    <scope>NUCLEOTIDE SEQUENCE [LARGE SCALE GENOMIC DNA]</scope>
    <source>
        <strain evidence="2">DAOM:BR144</strain>
    </source>
</reference>
<evidence type="ECO:0000313" key="2">
    <source>
        <dbReference type="Proteomes" id="UP000019132"/>
    </source>
</evidence>
<dbReference type="PANTHER" id="PTHR24274">
    <property type="entry name" value="CILIA- AND FLAGELLA-ASSOCIATED PROTEIN 161"/>
    <property type="match status" value="1"/>
</dbReference>
<dbReference type="VEuPathDB" id="FungiDB:PYU1_G007047"/>
<protein>
    <recommendedName>
        <fullName evidence="3">EF-hand domain-containing protein</fullName>
    </recommendedName>
</protein>
<dbReference type="AlphaFoldDB" id="K3WQ20"/>
<dbReference type="Gene3D" id="1.10.238.10">
    <property type="entry name" value="EF-hand"/>
    <property type="match status" value="1"/>
</dbReference>
<dbReference type="EnsemblProtists" id="PYU1_T007062">
    <property type="protein sequence ID" value="PYU1_T007062"/>
    <property type="gene ID" value="PYU1_G007047"/>
</dbReference>
<accession>K3WQ20</accession>
<dbReference type="STRING" id="431595.K3WQ20"/>
<dbReference type="PANTHER" id="PTHR24274:SF1">
    <property type="entry name" value="CILIA- AND FLAGELLA-ASSOCIATED PROTEIN 161"/>
    <property type="match status" value="1"/>
</dbReference>
<organism evidence="1 2">
    <name type="scientific">Globisporangium ultimum (strain ATCC 200006 / CBS 805.95 / DAOM BR144)</name>
    <name type="common">Pythium ultimum</name>
    <dbReference type="NCBI Taxonomy" id="431595"/>
    <lineage>
        <taxon>Eukaryota</taxon>
        <taxon>Sar</taxon>
        <taxon>Stramenopiles</taxon>
        <taxon>Oomycota</taxon>
        <taxon>Peronosporomycetes</taxon>
        <taxon>Pythiales</taxon>
        <taxon>Pythiaceae</taxon>
        <taxon>Globisporangium</taxon>
    </lineage>
</organism>
<evidence type="ECO:0000313" key="1">
    <source>
        <dbReference type="EnsemblProtists" id="PYU1_T007062"/>
    </source>
</evidence>